<name>A0A2M7BT11_9BACT</name>
<sequence length="174" mass="19653">MIPYQTSKEIEKAIVFLVQAITSSGNNPKPVILHSILVGLSLAKSNYPLHVIQAGFLHDTVEDSETNIDTVKERFGEQVATLVSACTYDHSIKNKSEQYKSAMNRAAKIGKDALIVMAADLIQNEPYYNQEDFTQYPWDKIAYFIEITEPILKDEPIWRGLEIVKQKIYGTSSK</sequence>
<dbReference type="PANTHER" id="PTHR46246:SF1">
    <property type="entry name" value="GUANOSINE-3',5'-BIS(DIPHOSPHATE) 3'-PYROPHOSPHOHYDROLASE MESH1"/>
    <property type="match status" value="1"/>
</dbReference>
<evidence type="ECO:0000313" key="2">
    <source>
        <dbReference type="Proteomes" id="UP000230119"/>
    </source>
</evidence>
<dbReference type="Proteomes" id="UP000230119">
    <property type="component" value="Unassembled WGS sequence"/>
</dbReference>
<gene>
    <name evidence="1" type="ORF">COS52_01820</name>
</gene>
<protein>
    <recommendedName>
        <fullName evidence="3">HD/PDEase domain-containing protein</fullName>
    </recommendedName>
</protein>
<comment type="caution">
    <text evidence="1">The sequence shown here is derived from an EMBL/GenBank/DDBJ whole genome shotgun (WGS) entry which is preliminary data.</text>
</comment>
<reference evidence="2" key="1">
    <citation type="submission" date="2017-09" db="EMBL/GenBank/DDBJ databases">
        <title>Depth-based differentiation of microbial function through sediment-hosted aquifers and enrichment of novel symbionts in the deep terrestrial subsurface.</title>
        <authorList>
            <person name="Probst A.J."/>
            <person name="Ladd B."/>
            <person name="Jarett J.K."/>
            <person name="Geller-Mcgrath D.E."/>
            <person name="Sieber C.M.K."/>
            <person name="Emerson J.B."/>
            <person name="Anantharaman K."/>
            <person name="Thomas B.C."/>
            <person name="Malmstrom R."/>
            <person name="Stieglmeier M."/>
            <person name="Klingl A."/>
            <person name="Woyke T."/>
            <person name="Ryan C.M."/>
            <person name="Banfield J.F."/>
        </authorList>
    </citation>
    <scope>NUCLEOTIDE SEQUENCE [LARGE SCALE GENOMIC DNA]</scope>
</reference>
<evidence type="ECO:0008006" key="3">
    <source>
        <dbReference type="Google" id="ProtNLM"/>
    </source>
</evidence>
<accession>A0A2M7BT11</accession>
<organism evidence="1 2">
    <name type="scientific">Candidatus Roizmanbacteria bacterium CG03_land_8_20_14_0_80_39_12</name>
    <dbReference type="NCBI Taxonomy" id="1974847"/>
    <lineage>
        <taxon>Bacteria</taxon>
        <taxon>Candidatus Roizmaniibacteriota</taxon>
    </lineage>
</organism>
<dbReference type="SUPFAM" id="SSF109604">
    <property type="entry name" value="HD-domain/PDEase-like"/>
    <property type="match status" value="1"/>
</dbReference>
<dbReference type="EMBL" id="PEVA01000073">
    <property type="protein sequence ID" value="PIV08607.1"/>
    <property type="molecule type" value="Genomic_DNA"/>
</dbReference>
<dbReference type="Pfam" id="PF13328">
    <property type="entry name" value="HD_4"/>
    <property type="match status" value="1"/>
</dbReference>
<dbReference type="AlphaFoldDB" id="A0A2M7BT11"/>
<dbReference type="InterPro" id="IPR052194">
    <property type="entry name" value="MESH1"/>
</dbReference>
<dbReference type="GO" id="GO:0008893">
    <property type="term" value="F:guanosine-3',5'-bis(diphosphate) 3'-diphosphatase activity"/>
    <property type="evidence" value="ECO:0007669"/>
    <property type="project" value="TreeGrafter"/>
</dbReference>
<evidence type="ECO:0000313" key="1">
    <source>
        <dbReference type="EMBL" id="PIV08607.1"/>
    </source>
</evidence>
<dbReference type="PANTHER" id="PTHR46246">
    <property type="entry name" value="GUANOSINE-3',5'-BIS(DIPHOSPHATE) 3'-PYROPHOSPHOHYDROLASE MESH1"/>
    <property type="match status" value="1"/>
</dbReference>
<dbReference type="Gene3D" id="1.10.3210.10">
    <property type="entry name" value="Hypothetical protein af1432"/>
    <property type="match status" value="1"/>
</dbReference>
<proteinExistence type="predicted"/>